<dbReference type="InterPro" id="IPR001789">
    <property type="entry name" value="Sig_transdc_resp-reg_receiver"/>
</dbReference>
<feature type="domain" description="HTH luxR-type" evidence="5">
    <location>
        <begin position="135"/>
        <end position="200"/>
    </location>
</feature>
<dbReference type="Pfam" id="PF00196">
    <property type="entry name" value="GerE"/>
    <property type="match status" value="1"/>
</dbReference>
<dbReference type="EMBL" id="LR026963">
    <property type="protein sequence ID" value="VBB69790.1"/>
    <property type="molecule type" value="Genomic_DNA"/>
</dbReference>
<sequence>MASDILLHVIDDAEDMRDSLALLLNIAGYRTRTYVSALEFLSVVQVGWRGCVIADVRMPSMTGIELQREMKLRGIRLPVVIITAHADVPMAVSAMRAGAVDFIEKPFRDIVLLDSIRTAITMPVEEIGRPGGPSERARLSSLSPREREVMLLVVAGHPNKVIAERLGISARTVEVHRAKIMEKCEVRSLTDLVRLACLYDVSHAITTFHGSGE</sequence>
<dbReference type="InterPro" id="IPR036388">
    <property type="entry name" value="WH-like_DNA-bd_sf"/>
</dbReference>
<feature type="domain" description="Response regulatory" evidence="6">
    <location>
        <begin position="6"/>
        <end position="120"/>
    </location>
</feature>
<protein>
    <submittedName>
        <fullName evidence="7">Two-component nitrogen fixation transcriptional regulator FixJ</fullName>
    </submittedName>
</protein>
<dbReference type="SUPFAM" id="SSF52172">
    <property type="entry name" value="CheY-like"/>
    <property type="match status" value="1"/>
</dbReference>
<gene>
    <name evidence="7" type="ORF">RIEGSTA812A_PEG_1263</name>
</gene>
<reference evidence="7" key="1">
    <citation type="submission" date="2018-10" db="EMBL/GenBank/DDBJ databases">
        <authorList>
            <person name="Gruber-Vodicka H."/>
            <person name="Jaeckle O."/>
        </authorList>
    </citation>
    <scope>NUCLEOTIDE SEQUENCE</scope>
</reference>
<dbReference type="InterPro" id="IPR000792">
    <property type="entry name" value="Tscrpt_reg_LuxR_C"/>
</dbReference>
<dbReference type="Pfam" id="PF00072">
    <property type="entry name" value="Response_reg"/>
    <property type="match status" value="1"/>
</dbReference>
<organism evidence="7">
    <name type="scientific">invertebrate metagenome</name>
    <dbReference type="NCBI Taxonomy" id="1711999"/>
    <lineage>
        <taxon>unclassified sequences</taxon>
        <taxon>metagenomes</taxon>
        <taxon>organismal metagenomes</taxon>
    </lineage>
</organism>
<dbReference type="AlphaFoldDB" id="A0A484H816"/>
<evidence type="ECO:0000259" key="6">
    <source>
        <dbReference type="PROSITE" id="PS50110"/>
    </source>
</evidence>
<proteinExistence type="predicted"/>
<dbReference type="GO" id="GO:0003677">
    <property type="term" value="F:DNA binding"/>
    <property type="evidence" value="ECO:0007669"/>
    <property type="project" value="UniProtKB-KW"/>
</dbReference>
<dbReference type="Gene3D" id="1.10.10.10">
    <property type="entry name" value="Winged helix-like DNA-binding domain superfamily/Winged helix DNA-binding domain"/>
    <property type="match status" value="1"/>
</dbReference>
<dbReference type="SMART" id="SM00421">
    <property type="entry name" value="HTH_LUXR"/>
    <property type="match status" value="1"/>
</dbReference>
<evidence type="ECO:0000256" key="2">
    <source>
        <dbReference type="ARBA" id="ARBA00023015"/>
    </source>
</evidence>
<dbReference type="Gene3D" id="3.40.50.2300">
    <property type="match status" value="1"/>
</dbReference>
<dbReference type="InterPro" id="IPR011006">
    <property type="entry name" value="CheY-like_superfamily"/>
</dbReference>
<keyword evidence="1" id="KW-0597">Phosphoprotein</keyword>
<keyword evidence="3" id="KW-0238">DNA-binding</keyword>
<dbReference type="PROSITE" id="PS50043">
    <property type="entry name" value="HTH_LUXR_2"/>
    <property type="match status" value="1"/>
</dbReference>
<dbReference type="PRINTS" id="PR00038">
    <property type="entry name" value="HTHLUXR"/>
</dbReference>
<evidence type="ECO:0000256" key="4">
    <source>
        <dbReference type="ARBA" id="ARBA00023163"/>
    </source>
</evidence>
<name>A0A484H816_9ZZZZ</name>
<evidence type="ECO:0000259" key="5">
    <source>
        <dbReference type="PROSITE" id="PS50043"/>
    </source>
</evidence>
<dbReference type="PANTHER" id="PTHR44688:SF16">
    <property type="entry name" value="DNA-BINDING TRANSCRIPTIONAL ACTIVATOR DEVR_DOSR"/>
    <property type="match status" value="1"/>
</dbReference>
<dbReference type="GO" id="GO:0000160">
    <property type="term" value="P:phosphorelay signal transduction system"/>
    <property type="evidence" value="ECO:0007669"/>
    <property type="project" value="InterPro"/>
</dbReference>
<dbReference type="CDD" id="cd17537">
    <property type="entry name" value="REC_FixJ"/>
    <property type="match status" value="1"/>
</dbReference>
<accession>A0A484H816</accession>
<dbReference type="GO" id="GO:0006355">
    <property type="term" value="P:regulation of DNA-templated transcription"/>
    <property type="evidence" value="ECO:0007669"/>
    <property type="project" value="InterPro"/>
</dbReference>
<dbReference type="PANTHER" id="PTHR44688">
    <property type="entry name" value="DNA-BINDING TRANSCRIPTIONAL ACTIVATOR DEVR_DOSR"/>
    <property type="match status" value="1"/>
</dbReference>
<dbReference type="PROSITE" id="PS50110">
    <property type="entry name" value="RESPONSE_REGULATORY"/>
    <property type="match status" value="1"/>
</dbReference>
<dbReference type="SMART" id="SM00448">
    <property type="entry name" value="REC"/>
    <property type="match status" value="1"/>
</dbReference>
<evidence type="ECO:0000313" key="7">
    <source>
        <dbReference type="EMBL" id="VBB69790.1"/>
    </source>
</evidence>
<dbReference type="CDD" id="cd06170">
    <property type="entry name" value="LuxR_C_like"/>
    <property type="match status" value="1"/>
</dbReference>
<keyword evidence="2" id="KW-0805">Transcription regulation</keyword>
<dbReference type="SUPFAM" id="SSF46894">
    <property type="entry name" value="C-terminal effector domain of the bipartite response regulators"/>
    <property type="match status" value="1"/>
</dbReference>
<dbReference type="InterPro" id="IPR016032">
    <property type="entry name" value="Sig_transdc_resp-reg_C-effctor"/>
</dbReference>
<dbReference type="FunFam" id="3.40.50.2300:FF:000018">
    <property type="entry name" value="DNA-binding transcriptional regulator NtrC"/>
    <property type="match status" value="1"/>
</dbReference>
<keyword evidence="4" id="KW-0804">Transcription</keyword>
<evidence type="ECO:0000256" key="3">
    <source>
        <dbReference type="ARBA" id="ARBA00023125"/>
    </source>
</evidence>
<evidence type="ECO:0000256" key="1">
    <source>
        <dbReference type="ARBA" id="ARBA00022553"/>
    </source>
</evidence>